<organism evidence="1 2">
    <name type="scientific">Rhododendron molle</name>
    <name type="common">Chinese azalea</name>
    <name type="synonym">Azalea mollis</name>
    <dbReference type="NCBI Taxonomy" id="49168"/>
    <lineage>
        <taxon>Eukaryota</taxon>
        <taxon>Viridiplantae</taxon>
        <taxon>Streptophyta</taxon>
        <taxon>Embryophyta</taxon>
        <taxon>Tracheophyta</taxon>
        <taxon>Spermatophyta</taxon>
        <taxon>Magnoliopsida</taxon>
        <taxon>eudicotyledons</taxon>
        <taxon>Gunneridae</taxon>
        <taxon>Pentapetalae</taxon>
        <taxon>asterids</taxon>
        <taxon>Ericales</taxon>
        <taxon>Ericaceae</taxon>
        <taxon>Ericoideae</taxon>
        <taxon>Rhodoreae</taxon>
        <taxon>Rhododendron</taxon>
    </lineage>
</organism>
<accession>A0ACC0MRD7</accession>
<evidence type="ECO:0000313" key="1">
    <source>
        <dbReference type="EMBL" id="KAI8543633.1"/>
    </source>
</evidence>
<gene>
    <name evidence="1" type="ORF">RHMOL_Rhmol08G0233700</name>
</gene>
<reference evidence="1" key="1">
    <citation type="submission" date="2022-02" db="EMBL/GenBank/DDBJ databases">
        <title>Plant Genome Project.</title>
        <authorList>
            <person name="Zhang R.-G."/>
        </authorList>
    </citation>
    <scope>NUCLEOTIDE SEQUENCE</scope>
    <source>
        <strain evidence="1">AT1</strain>
    </source>
</reference>
<dbReference type="EMBL" id="CM046395">
    <property type="protein sequence ID" value="KAI8543633.1"/>
    <property type="molecule type" value="Genomic_DNA"/>
</dbReference>
<evidence type="ECO:0000313" key="2">
    <source>
        <dbReference type="Proteomes" id="UP001062846"/>
    </source>
</evidence>
<protein>
    <submittedName>
        <fullName evidence="1">Uncharacterized protein</fullName>
    </submittedName>
</protein>
<proteinExistence type="predicted"/>
<name>A0ACC0MRD7_RHOML</name>
<comment type="caution">
    <text evidence="1">The sequence shown here is derived from an EMBL/GenBank/DDBJ whole genome shotgun (WGS) entry which is preliminary data.</text>
</comment>
<dbReference type="Proteomes" id="UP001062846">
    <property type="component" value="Chromosome 8"/>
</dbReference>
<keyword evidence="2" id="KW-1185">Reference proteome</keyword>
<sequence>MVDTETTRTIIGVIGNVISLFLFLSPLPTFVKIYKAKSVQEFKPDPYVATILNCCMWVFYGLPFVHPDSILVVTINGVGLVIEIFYVCVFLAFSDWPKRRKIIIALLVEIVFLAAVIFITMTFLHTTKLRSMLVGILCIIFNIIMYTSPLTVMRMVIRTKSVKFMPFYLSLANFLNGSIWLVYALLKFDPYITIPNGLGALSGAVQLILYATYYKSTRWDDGPNPASEVQLSSKDNPPNLV</sequence>